<dbReference type="PROSITE" id="PS50088">
    <property type="entry name" value="ANK_REPEAT"/>
    <property type="match status" value="7"/>
</dbReference>
<sequence>MNCRHRHEPVPQSGLTVLFEPDKPSLDVVFVHGFTGHPQRTWTHQKGDPPSSHRCQHATDGASERASKIRKMIPFSSPGGQISRGQNSSSYAPVYWPRDLVPGTLPDARVLTYGYDTRVTHALGPPANKSSVYEMAWDFLVELEAGRRTDPARPLLFVAHSLGGIFVKEALRRSAACQHPRPHRSIFDSTIGIVFFGTPHSGADPRGLPRRLVEKLVTAAGFTVNKQVVNTLLPSAERLRELRDEFNPIVAQQNWTIYSFQEATGVAPLGGEKVVEDTSSYLNLPDLETTQHIGRNHMEMCRFTGFADLEFKKVAAALGKIAKARVMAIASKPDRRPPQAERQALSEVNKRKLLNSLKFDQLDSRWMSIKTAHAETCKWLLQKQEYVDWLDPQKLPEHNGFLWLKGKLGAGKSTIMKYALAHSRKTATHKIVISFFFNARGADLEKSTAGMYRSLLLQLLERLPQLQVVFESLGFADWNTSSRHNWNVESLKDLLGMAVQSLGSVSVACFIDALDECHQAEVRDMVAFFEHLGHVTIPDGIRFQVFFSSRHYPSITISRGLSFVLEGQVGHSQDIADYIDSELRIVQTNLARKIRADLQEKSAGVFMWVVLVVNLLNQEHDEGGDACQLQQKLDETPGDLHELFRDILTRDSHNKDRLLLCIQWLLFAHRPLTPTELYCAIRLGTEPKDGQPDDYSELSLDVMKRFILSSSKGLAEVTQSSIPTVQFIHGSLKDFLLRDNGLGTVWSDLGANFVGQSHDRLKQCCLDYYLGIDIAAHVDIPNPPRRYSKTWDTAKFVLETSEHFPFLKYAVPNVLRHADAAQKNGVCQETFLREFTLAKWINMGNLVRTSGSPHSLKASLLYILGENNLPALIRVYKDVRSAFVVENERYGAPIVAALGLGSHDAVTAMLEVQAQCRGGTFLHHSKWEPNRKHRAYDFYVSDRNVSHYLAKVGDPVLMDFALASGAVNVDLENEDGRKVLNSAIVEGHEAVVKVLLDRGAAVDPTDDIHVEGPLGQAAKAGHEGILELLLDRGATINLADKTTGRTPLFWAAMQGHGAIIELLLNRGAAIDIADTGGLTPLLWAARSGFGVMAELLLDRGAAIDMADKTTGRTPLLWAAMRGHAAIIELLLHRGAAVDISDTWGRTSLSWAAEKGHMVIVNLLLDRGATVDVADRLGQTSLIKAAIVGHTAIVNLLLERGAAINKMDTQGRTPLSCAILFDRQDVANILRDHSATLEG</sequence>
<dbReference type="Pfam" id="PF12796">
    <property type="entry name" value="Ank_2"/>
    <property type="match status" value="2"/>
</dbReference>
<dbReference type="PRINTS" id="PR01415">
    <property type="entry name" value="ANKYRIN"/>
</dbReference>
<dbReference type="Pfam" id="PF00023">
    <property type="entry name" value="Ank"/>
    <property type="match status" value="1"/>
</dbReference>
<evidence type="ECO:0000256" key="2">
    <source>
        <dbReference type="PROSITE-ProRule" id="PRU00023"/>
    </source>
</evidence>
<dbReference type="Gene3D" id="3.40.50.300">
    <property type="entry name" value="P-loop containing nucleotide triphosphate hydrolases"/>
    <property type="match status" value="1"/>
</dbReference>
<proteinExistence type="predicted"/>
<feature type="repeat" description="ANK" evidence="2">
    <location>
        <begin position="1143"/>
        <end position="1175"/>
    </location>
</feature>
<dbReference type="Gene3D" id="3.40.50.1820">
    <property type="entry name" value="alpha/beta hydrolase"/>
    <property type="match status" value="1"/>
</dbReference>
<protein>
    <recommendedName>
        <fullName evidence="4">Nephrocystin 3-like N-terminal domain-containing protein</fullName>
    </recommendedName>
</protein>
<dbReference type="SUPFAM" id="SSF53474">
    <property type="entry name" value="alpha/beta-Hydrolases"/>
    <property type="match status" value="1"/>
</dbReference>
<feature type="repeat" description="ANK" evidence="2">
    <location>
        <begin position="1110"/>
        <end position="1142"/>
    </location>
</feature>
<dbReference type="SMART" id="SM00248">
    <property type="entry name" value="ANK"/>
    <property type="match status" value="9"/>
</dbReference>
<dbReference type="Gene3D" id="1.25.40.20">
    <property type="entry name" value="Ankyrin repeat-containing domain"/>
    <property type="match status" value="3"/>
</dbReference>
<dbReference type="InterPro" id="IPR036770">
    <property type="entry name" value="Ankyrin_rpt-contain_sf"/>
</dbReference>
<comment type="caution">
    <text evidence="5">The sequence shown here is derived from an EMBL/GenBank/DDBJ whole genome shotgun (WGS) entry which is preliminary data.</text>
</comment>
<dbReference type="SUPFAM" id="SSF48403">
    <property type="entry name" value="Ankyrin repeat"/>
    <property type="match status" value="1"/>
</dbReference>
<keyword evidence="6" id="KW-1185">Reference proteome</keyword>
<dbReference type="EMBL" id="ONZQ02000022">
    <property type="protein sequence ID" value="SPO07621.1"/>
    <property type="molecule type" value="Genomic_DNA"/>
</dbReference>
<feature type="domain" description="Nephrocystin 3-like N-terminal" evidence="4">
    <location>
        <begin position="375"/>
        <end position="550"/>
    </location>
</feature>
<feature type="repeat" description="ANK" evidence="2">
    <location>
        <begin position="1009"/>
        <end position="1041"/>
    </location>
</feature>
<feature type="repeat" description="ANK" evidence="2">
    <location>
        <begin position="1043"/>
        <end position="1075"/>
    </location>
</feature>
<reference evidence="5" key="1">
    <citation type="submission" date="2018-03" db="EMBL/GenBank/DDBJ databases">
        <authorList>
            <person name="Guldener U."/>
        </authorList>
    </citation>
    <scope>NUCLEOTIDE SEQUENCE</scope>
</reference>
<evidence type="ECO:0000256" key="3">
    <source>
        <dbReference type="SAM" id="MobiDB-lite"/>
    </source>
</evidence>
<accession>A0AAE8T078</accession>
<evidence type="ECO:0000313" key="6">
    <source>
        <dbReference type="Proteomes" id="UP001187682"/>
    </source>
</evidence>
<dbReference type="PANTHER" id="PTHR10039">
    <property type="entry name" value="AMELOGENIN"/>
    <property type="match status" value="1"/>
</dbReference>
<evidence type="ECO:0000259" key="4">
    <source>
        <dbReference type="Pfam" id="PF24883"/>
    </source>
</evidence>
<evidence type="ECO:0000313" key="5">
    <source>
        <dbReference type="EMBL" id="SPO07621.1"/>
    </source>
</evidence>
<dbReference type="AlphaFoldDB" id="A0AAE8T078"/>
<keyword evidence="1" id="KW-0677">Repeat</keyword>
<dbReference type="InterPro" id="IPR027417">
    <property type="entry name" value="P-loop_NTPase"/>
</dbReference>
<dbReference type="InterPro" id="IPR029058">
    <property type="entry name" value="AB_hydrolase_fold"/>
</dbReference>
<feature type="repeat" description="ANK" evidence="2">
    <location>
        <begin position="975"/>
        <end position="1007"/>
    </location>
</feature>
<name>A0AAE8T078_9PEZI</name>
<gene>
    <name evidence="5" type="ORF">DNG_10316</name>
</gene>
<feature type="repeat" description="ANK" evidence="2">
    <location>
        <begin position="1076"/>
        <end position="1108"/>
    </location>
</feature>
<keyword evidence="2" id="KW-0040">ANK repeat</keyword>
<dbReference type="Proteomes" id="UP001187682">
    <property type="component" value="Unassembled WGS sequence"/>
</dbReference>
<dbReference type="Pfam" id="PF24883">
    <property type="entry name" value="NPHP3_N"/>
    <property type="match status" value="1"/>
</dbReference>
<dbReference type="InterPro" id="IPR002110">
    <property type="entry name" value="Ankyrin_rpt"/>
</dbReference>
<feature type="region of interest" description="Disordered" evidence="3">
    <location>
        <begin position="40"/>
        <end position="61"/>
    </location>
</feature>
<evidence type="ECO:0000256" key="1">
    <source>
        <dbReference type="ARBA" id="ARBA00022737"/>
    </source>
</evidence>
<dbReference type="PANTHER" id="PTHR10039:SF5">
    <property type="entry name" value="NACHT DOMAIN-CONTAINING PROTEIN"/>
    <property type="match status" value="1"/>
</dbReference>
<dbReference type="InterPro" id="IPR056884">
    <property type="entry name" value="NPHP3-like_N"/>
</dbReference>
<dbReference type="PROSITE" id="PS50297">
    <property type="entry name" value="ANK_REP_REGION"/>
    <property type="match status" value="7"/>
</dbReference>
<organism evidence="5 6">
    <name type="scientific">Cephalotrichum gorgonifer</name>
    <dbReference type="NCBI Taxonomy" id="2041049"/>
    <lineage>
        <taxon>Eukaryota</taxon>
        <taxon>Fungi</taxon>
        <taxon>Dikarya</taxon>
        <taxon>Ascomycota</taxon>
        <taxon>Pezizomycotina</taxon>
        <taxon>Sordariomycetes</taxon>
        <taxon>Hypocreomycetidae</taxon>
        <taxon>Microascales</taxon>
        <taxon>Microascaceae</taxon>
        <taxon>Cephalotrichum</taxon>
    </lineage>
</organism>
<feature type="repeat" description="ANK" evidence="2">
    <location>
        <begin position="1176"/>
        <end position="1208"/>
    </location>
</feature>